<comment type="caution">
    <text evidence="2">The sequence shown here is derived from an EMBL/GenBank/DDBJ whole genome shotgun (WGS) entry which is preliminary data.</text>
</comment>
<dbReference type="SUPFAM" id="SSF52540">
    <property type="entry name" value="P-loop containing nucleoside triphosphate hydrolases"/>
    <property type="match status" value="1"/>
</dbReference>
<dbReference type="InterPro" id="IPR014153">
    <property type="entry name" value="Ds_break_AddB"/>
</dbReference>
<keyword evidence="3" id="KW-1185">Reference proteome</keyword>
<reference evidence="2 3" key="1">
    <citation type="journal article" date="2016" name="Int. J. Syst. Evol. Microbiol.">
        <title>Pyruvatibacter mobilis gen. nov., sp. nov., a marine bacterium from the culture broth of Picochlorum sp. 122.</title>
        <authorList>
            <person name="Wang G."/>
            <person name="Tang M."/>
            <person name="Wu H."/>
            <person name="Dai S."/>
            <person name="Li T."/>
            <person name="Chen C."/>
            <person name="He H."/>
            <person name="Fan J."/>
            <person name="Xiang W."/>
            <person name="Li X."/>
        </authorList>
    </citation>
    <scope>NUCLEOTIDE SEQUENCE [LARGE SCALE GENOMIC DNA]</scope>
    <source>
        <strain evidence="2 3">GYP-11</strain>
    </source>
</reference>
<name>A0A845Q866_9HYPH</name>
<dbReference type="RefSeq" id="WP_160586919.1">
    <property type="nucleotide sequence ID" value="NZ_BMHN01000001.1"/>
</dbReference>
<evidence type="ECO:0000313" key="3">
    <source>
        <dbReference type="Proteomes" id="UP000470384"/>
    </source>
</evidence>
<protein>
    <submittedName>
        <fullName evidence="2">Double-strand break repair protein AddB</fullName>
    </submittedName>
</protein>
<evidence type="ECO:0000313" key="2">
    <source>
        <dbReference type="EMBL" id="NBG94845.1"/>
    </source>
</evidence>
<dbReference type="NCBIfam" id="TIGR02786">
    <property type="entry name" value="addB_alphas"/>
    <property type="match status" value="1"/>
</dbReference>
<sequence length="1009" mass="108655">MGQVFTIPPHVPFLRALARGLLERGDQLADVTVLVPTRRAARALVEEFLAQAPTDALLLPAIRPLGDVDEEMGLEGAAPAGGDAGDAPLSLPPAIAPMHRRLALAQIIRAHGDKIERPIASAAQAIALADDLGALLDTFAAQDVDITRLKDAVHGDYADHWTETLRFLEVITDSWPDMLASLGLTDPSARRAALIEATCRRWRDAPPGPIVAAGSTGSLKATADMLSTIAGMDEGMVVLPGLDTGMEPRAWDALEPAHPQFGLRLLLSRMGLERNDVALWPAAGTEDDPAAAARTRLVSEALRPAETTDAWRDAGAHLGDVAEAALDGLTMVSADSPQLESLAIALALRGALETPGRTAALVTPDRNLARRVAADLARWDIAVDDSGGQPLAHTRTGSFLLLVAEMLAAQCAPVPLLAALKHPLAQGGQPQGLLHRDVEFLDKRVLRGPRPAPGLAGLADAITAAATRPHNKLHEKDHARARAIHARLATLLTGAGNIAETAPQPAARLIETHIAICEALAATDTLPGAQALWSGTSGEAGAQFIADLLENAVLLGDVPLSDYPAILGALMTGRMVRPKRRSHARLQILGPLEARLQQADLLVLGGLNEGVWPQRAETGAWINRPMRAQLGLEAPERLIGLAAHDVAQGLGTREVILTRAERADGQPTVPSRWWLRLENLVSGLGKTIDSGPWLAMARAYERPVVEARQIERPTPRPPVDKRPTRLSVTRINDLFRDPYAIYAGHVLKLDELDALEADAGARERGDIIHGILERFSRDYPVTQDTPMPDNAYARLVAIGEEMFQAAATRPAVRAIWWPRFLQVAEWFVPWETARRARILTTFVELKGELSLPLLTREFTLSGVADRIDLFTDGTLAILDYKTGTAPTAKQTDAKFSVQLPLEAAMATRGAFENQKDGSTGPVAAQTSELAYVELKGGREPGKVVSATGKDKDAMTTGEDALEHTRALLTLFEDEETPYISRPRPQFLSYDGPFDHLARVKEWQTVSDTE</sequence>
<proteinExistence type="predicted"/>
<dbReference type="GeneID" id="300655754"/>
<evidence type="ECO:0000259" key="1">
    <source>
        <dbReference type="Pfam" id="PF12705"/>
    </source>
</evidence>
<gene>
    <name evidence="2" type="primary">addB</name>
    <name evidence="2" type="ORF">GTQ45_03770</name>
</gene>
<accession>A0A845Q866</accession>
<dbReference type="AlphaFoldDB" id="A0A845Q866"/>
<dbReference type="EMBL" id="WXYQ01000004">
    <property type="protein sequence ID" value="NBG94845.1"/>
    <property type="molecule type" value="Genomic_DNA"/>
</dbReference>
<dbReference type="Proteomes" id="UP000470384">
    <property type="component" value="Unassembled WGS sequence"/>
</dbReference>
<dbReference type="InterPro" id="IPR027417">
    <property type="entry name" value="P-loop_NTPase"/>
</dbReference>
<dbReference type="Gene3D" id="3.90.320.10">
    <property type="match status" value="1"/>
</dbReference>
<dbReference type="InterPro" id="IPR038726">
    <property type="entry name" value="PDDEXK_AddAB-type"/>
</dbReference>
<feature type="domain" description="PD-(D/E)XK endonuclease-like" evidence="1">
    <location>
        <begin position="725"/>
        <end position="971"/>
    </location>
</feature>
<organism evidence="2 3">
    <name type="scientific">Pyruvatibacter mobilis</name>
    <dbReference type="NCBI Taxonomy" id="1712261"/>
    <lineage>
        <taxon>Bacteria</taxon>
        <taxon>Pseudomonadati</taxon>
        <taxon>Pseudomonadota</taxon>
        <taxon>Alphaproteobacteria</taxon>
        <taxon>Hyphomicrobiales</taxon>
        <taxon>Parvibaculaceae</taxon>
        <taxon>Pyruvatibacter</taxon>
    </lineage>
</organism>
<dbReference type="Pfam" id="PF12705">
    <property type="entry name" value="PDDEXK_1"/>
    <property type="match status" value="1"/>
</dbReference>
<dbReference type="OrthoDB" id="9780606at2"/>
<dbReference type="InterPro" id="IPR011604">
    <property type="entry name" value="PDDEXK-like_dom_sf"/>
</dbReference>